<sequence>MTSVDNLRPFIFNESVYNDPMRYITKELAILMDTPSNVVEIRGQKDGLWVYFDDQSEIADIFDALEQKLASSNNFFSGAEVTINTGTRLLSPEERRHLDLLVGQQYGLRIKRVTCSEPEMATTPAVSSQETPPGMTAPTPQPSPHSVEDTAPPKQEEESEEQTLDDVDVTYEGDDADFMKMLDETFRIPVKRNTEYQHPSSNDYLYENEESAFYFRGTVRSGQTLEFSGNIVILGDVNPGAYVVASGDIIVMGRLHGVVHAGAEGEERATVIGAHFQPSQLRIAQYIGRSPDELPRSRQKQPQTEKAYIKDGVIVIEPIL</sequence>
<dbReference type="NCBIfam" id="TIGR01222">
    <property type="entry name" value="minC"/>
    <property type="match status" value="1"/>
</dbReference>
<dbReference type="InterPro" id="IPR005526">
    <property type="entry name" value="Septum_form_inhib_MinC_C"/>
</dbReference>
<gene>
    <name evidence="6" type="primary">minC</name>
    <name evidence="10" type="ORF">U14_04155</name>
</gene>
<dbReference type="PANTHER" id="PTHR34108:SF1">
    <property type="entry name" value="SEPTUM SITE-DETERMINING PROTEIN MINC"/>
    <property type="match status" value="1"/>
</dbReference>
<accession>A0A0S6W3A5</accession>
<feature type="region of interest" description="Disordered" evidence="7">
    <location>
        <begin position="119"/>
        <end position="167"/>
    </location>
</feature>
<evidence type="ECO:0000256" key="5">
    <source>
        <dbReference type="ARBA" id="ARBA00046874"/>
    </source>
</evidence>
<dbReference type="HOGENOM" id="CLU_048711_2_0_0"/>
<evidence type="ECO:0000259" key="9">
    <source>
        <dbReference type="Pfam" id="PF22642"/>
    </source>
</evidence>
<evidence type="ECO:0000256" key="2">
    <source>
        <dbReference type="ARBA" id="ARBA00022618"/>
    </source>
</evidence>
<dbReference type="Pfam" id="PF22642">
    <property type="entry name" value="MinC_N_1"/>
    <property type="match status" value="1"/>
</dbReference>
<dbReference type="Gene3D" id="3.30.160.540">
    <property type="match status" value="1"/>
</dbReference>
<evidence type="ECO:0000256" key="3">
    <source>
        <dbReference type="ARBA" id="ARBA00023210"/>
    </source>
</evidence>
<evidence type="ECO:0000313" key="10">
    <source>
        <dbReference type="EMBL" id="GAK52898.1"/>
    </source>
</evidence>
<dbReference type="Gene3D" id="2.160.20.70">
    <property type="match status" value="1"/>
</dbReference>
<dbReference type="HAMAP" id="MF_00267">
    <property type="entry name" value="MinC"/>
    <property type="match status" value="1"/>
</dbReference>
<evidence type="ECO:0000259" key="8">
    <source>
        <dbReference type="Pfam" id="PF03775"/>
    </source>
</evidence>
<dbReference type="PANTHER" id="PTHR34108">
    <property type="entry name" value="SEPTUM SITE-DETERMINING PROTEIN MINC"/>
    <property type="match status" value="1"/>
</dbReference>
<dbReference type="AlphaFoldDB" id="A0A0S6W3A5"/>
<protein>
    <recommendedName>
        <fullName evidence="6">Probable septum site-determining protein MinC</fullName>
    </recommendedName>
</protein>
<dbReference type="GO" id="GO:0000917">
    <property type="term" value="P:division septum assembly"/>
    <property type="evidence" value="ECO:0007669"/>
    <property type="project" value="UniProtKB-KW"/>
</dbReference>
<dbReference type="InterPro" id="IPR016098">
    <property type="entry name" value="CAP/MinC_C"/>
</dbReference>
<comment type="similarity">
    <text evidence="1 6">Belongs to the MinC family.</text>
</comment>
<name>A0A0S6W3A5_9BACT</name>
<reference evidence="10" key="1">
    <citation type="journal article" date="2015" name="PeerJ">
        <title>First genomic representation of candidate bacterial phylum KSB3 points to enhanced environmental sensing as a trigger of wastewater bulking.</title>
        <authorList>
            <person name="Sekiguchi Y."/>
            <person name="Ohashi A."/>
            <person name="Parks D.H."/>
            <person name="Yamauchi T."/>
            <person name="Tyson G.W."/>
            <person name="Hugenholtz P."/>
        </authorList>
    </citation>
    <scope>NUCLEOTIDE SEQUENCE [LARGE SCALE GENOMIC DNA]</scope>
</reference>
<feature type="compositionally biased region" description="Acidic residues" evidence="7">
    <location>
        <begin position="157"/>
        <end position="167"/>
    </location>
</feature>
<keyword evidence="11" id="KW-1185">Reference proteome</keyword>
<keyword evidence="3 6" id="KW-0717">Septation</keyword>
<dbReference type="GO" id="GO:0000902">
    <property type="term" value="P:cell morphogenesis"/>
    <property type="evidence" value="ECO:0007669"/>
    <property type="project" value="InterPro"/>
</dbReference>
<dbReference type="Pfam" id="PF03775">
    <property type="entry name" value="MinC_C"/>
    <property type="match status" value="1"/>
</dbReference>
<organism evidence="10">
    <name type="scientific">Candidatus Moduliflexus flocculans</name>
    <dbReference type="NCBI Taxonomy" id="1499966"/>
    <lineage>
        <taxon>Bacteria</taxon>
        <taxon>Candidatus Moduliflexota</taxon>
        <taxon>Candidatus Moduliflexia</taxon>
        <taxon>Candidatus Moduliflexales</taxon>
        <taxon>Candidatus Moduliflexaceae</taxon>
    </lineage>
</organism>
<dbReference type="InterPro" id="IPR055219">
    <property type="entry name" value="MinC_N_1"/>
</dbReference>
<dbReference type="Proteomes" id="UP000030700">
    <property type="component" value="Unassembled WGS sequence"/>
</dbReference>
<feature type="domain" description="Septum formation inhibitor MinC C-terminal" evidence="8">
    <location>
        <begin position="215"/>
        <end position="317"/>
    </location>
</feature>
<keyword evidence="2 6" id="KW-0132">Cell division</keyword>
<comment type="subunit">
    <text evidence="5 6">Interacts with MinD and FtsZ.</text>
</comment>
<keyword evidence="4 6" id="KW-0131">Cell cycle</keyword>
<evidence type="ECO:0000313" key="11">
    <source>
        <dbReference type="Proteomes" id="UP000030700"/>
    </source>
</evidence>
<proteinExistence type="inferred from homology"/>
<dbReference type="SUPFAM" id="SSF63848">
    <property type="entry name" value="Cell-division inhibitor MinC, C-terminal domain"/>
    <property type="match status" value="1"/>
</dbReference>
<evidence type="ECO:0000256" key="7">
    <source>
        <dbReference type="SAM" id="MobiDB-lite"/>
    </source>
</evidence>
<evidence type="ECO:0000256" key="1">
    <source>
        <dbReference type="ARBA" id="ARBA00006291"/>
    </source>
</evidence>
<dbReference type="STRING" id="1499966.U14_04155"/>
<evidence type="ECO:0000256" key="6">
    <source>
        <dbReference type="HAMAP-Rule" id="MF_00267"/>
    </source>
</evidence>
<dbReference type="InterPro" id="IPR036145">
    <property type="entry name" value="MinC_C_sf"/>
</dbReference>
<feature type="domain" description="Septum site-determining protein MinC N-terminal" evidence="9">
    <location>
        <begin position="39"/>
        <end position="113"/>
    </location>
</feature>
<evidence type="ECO:0000256" key="4">
    <source>
        <dbReference type="ARBA" id="ARBA00023306"/>
    </source>
</evidence>
<comment type="function">
    <text evidence="6">Cell division inhibitor that blocks the formation of polar Z ring septums. Rapidly oscillates between the poles of the cell to destabilize FtsZ filaments that have formed before they mature into polar Z rings. Prevents FtsZ polymerization.</text>
</comment>
<dbReference type="EMBL" id="DF820459">
    <property type="protein sequence ID" value="GAK52898.1"/>
    <property type="molecule type" value="Genomic_DNA"/>
</dbReference>
<dbReference type="InterPro" id="IPR013033">
    <property type="entry name" value="MinC"/>
</dbReference>
<dbReference type="GO" id="GO:1901891">
    <property type="term" value="P:regulation of cell septum assembly"/>
    <property type="evidence" value="ECO:0007669"/>
    <property type="project" value="InterPro"/>
</dbReference>